<feature type="transmembrane region" description="Helical" evidence="9">
    <location>
        <begin position="406"/>
        <end position="428"/>
    </location>
</feature>
<keyword evidence="4 9" id="KW-0812">Transmembrane</keyword>
<feature type="transmembrane region" description="Helical" evidence="9">
    <location>
        <begin position="440"/>
        <end position="463"/>
    </location>
</feature>
<evidence type="ECO:0000256" key="2">
    <source>
        <dbReference type="ARBA" id="ARBA00010992"/>
    </source>
</evidence>
<evidence type="ECO:0000256" key="4">
    <source>
        <dbReference type="ARBA" id="ARBA00022692"/>
    </source>
</evidence>
<dbReference type="PROSITE" id="PS00217">
    <property type="entry name" value="SUGAR_TRANSPORT_2"/>
    <property type="match status" value="1"/>
</dbReference>
<comment type="caution">
    <text evidence="11">The sequence shown here is derived from an EMBL/GenBank/DDBJ whole genome shotgun (WGS) entry which is preliminary data.</text>
</comment>
<dbReference type="InterPro" id="IPR036259">
    <property type="entry name" value="MFS_trans_sf"/>
</dbReference>
<evidence type="ECO:0000313" key="11">
    <source>
        <dbReference type="EMBL" id="KAF7297379.1"/>
    </source>
</evidence>
<protein>
    <submittedName>
        <fullName evidence="11">General substrate transporter</fullName>
    </submittedName>
</protein>
<comment type="similarity">
    <text evidence="2 8">Belongs to the major facilitator superfamily. Sugar transporter (TC 2.A.1.1) family.</text>
</comment>
<dbReference type="GeneID" id="59348842"/>
<dbReference type="InterPro" id="IPR005829">
    <property type="entry name" value="Sugar_transporter_CS"/>
</dbReference>
<feature type="transmembrane region" description="Helical" evidence="9">
    <location>
        <begin position="475"/>
        <end position="493"/>
    </location>
</feature>
<dbReference type="SUPFAM" id="SSF103473">
    <property type="entry name" value="MFS general substrate transporter"/>
    <property type="match status" value="1"/>
</dbReference>
<proteinExistence type="inferred from homology"/>
<dbReference type="PROSITE" id="PS00216">
    <property type="entry name" value="SUGAR_TRANSPORT_1"/>
    <property type="match status" value="2"/>
</dbReference>
<name>A0A8H6SDE4_9AGAR</name>
<feature type="transmembrane region" description="Helical" evidence="9">
    <location>
        <begin position="338"/>
        <end position="359"/>
    </location>
</feature>
<feature type="transmembrane region" description="Helical" evidence="9">
    <location>
        <begin position="24"/>
        <end position="40"/>
    </location>
</feature>
<dbReference type="RefSeq" id="XP_037217738.1">
    <property type="nucleotide sequence ID" value="XM_037366326.1"/>
</dbReference>
<evidence type="ECO:0000256" key="6">
    <source>
        <dbReference type="ARBA" id="ARBA00023136"/>
    </source>
</evidence>
<keyword evidence="3 8" id="KW-0813">Transport</keyword>
<evidence type="ECO:0000259" key="10">
    <source>
        <dbReference type="PROSITE" id="PS50850"/>
    </source>
</evidence>
<dbReference type="EMBL" id="JACAZF010000008">
    <property type="protein sequence ID" value="KAF7297379.1"/>
    <property type="molecule type" value="Genomic_DNA"/>
</dbReference>
<dbReference type="InterPro" id="IPR003663">
    <property type="entry name" value="Sugar/inositol_transpt"/>
</dbReference>
<feature type="transmembrane region" description="Helical" evidence="9">
    <location>
        <begin position="366"/>
        <end position="386"/>
    </location>
</feature>
<dbReference type="PRINTS" id="PR00171">
    <property type="entry name" value="SUGRTRNSPORT"/>
</dbReference>
<keyword evidence="5 9" id="KW-1133">Transmembrane helix</keyword>
<feature type="transmembrane region" description="Helical" evidence="9">
    <location>
        <begin position="112"/>
        <end position="130"/>
    </location>
</feature>
<dbReference type="InterPro" id="IPR020846">
    <property type="entry name" value="MFS_dom"/>
</dbReference>
<comment type="catalytic activity">
    <reaction evidence="7">
        <text>myo-inositol(out) + H(+)(out) = myo-inositol(in) + H(+)(in)</text>
        <dbReference type="Rhea" id="RHEA:60364"/>
        <dbReference type="ChEBI" id="CHEBI:15378"/>
        <dbReference type="ChEBI" id="CHEBI:17268"/>
    </reaction>
</comment>
<comment type="subcellular location">
    <subcellularLocation>
        <location evidence="1">Membrane</location>
        <topology evidence="1">Multi-pass membrane protein</topology>
    </subcellularLocation>
</comment>
<evidence type="ECO:0000256" key="8">
    <source>
        <dbReference type="RuleBase" id="RU003346"/>
    </source>
</evidence>
<evidence type="ECO:0000256" key="7">
    <source>
        <dbReference type="ARBA" id="ARBA00049119"/>
    </source>
</evidence>
<dbReference type="InterPro" id="IPR005828">
    <property type="entry name" value="MFS_sugar_transport-like"/>
</dbReference>
<evidence type="ECO:0000256" key="3">
    <source>
        <dbReference type="ARBA" id="ARBA00022448"/>
    </source>
</evidence>
<dbReference type="NCBIfam" id="TIGR00879">
    <property type="entry name" value="SP"/>
    <property type="match status" value="1"/>
</dbReference>
<dbReference type="OrthoDB" id="6612291at2759"/>
<dbReference type="Pfam" id="PF00083">
    <property type="entry name" value="Sugar_tr"/>
    <property type="match status" value="1"/>
</dbReference>
<evidence type="ECO:0000256" key="9">
    <source>
        <dbReference type="SAM" id="Phobius"/>
    </source>
</evidence>
<dbReference type="GO" id="GO:0005351">
    <property type="term" value="F:carbohydrate:proton symporter activity"/>
    <property type="evidence" value="ECO:0007669"/>
    <property type="project" value="TreeGrafter"/>
</dbReference>
<sequence>MPGGAVVLGTTDTSRIEAPVTVKTYFMCVFAAFGGIFFGYDTGWMGGVLGMPYFIQMYTHKPYPADPRAAHLPPDFALPAWEKSLMTSILSAGTFFGALVAGDIADVIGRRLTIVIGCIVFSVGCILEIAPKDALAAFVIGRLIAGAGVGFISAIIILYMSEIAPKKVRGALVSGYQFCITIGILLANCVVYATQDRLDTGSYRIPIGVQFLWAIILGVGLLFLPESPRFWARKGDIEKATDCLARVRDQPRDSDYVQDELAEILANLEYERDHIPTTSYVGSWLACFQGPISDGSSNLRRTIVGTGLQCAQQFTGINFIFYFGTSFFQTLGTISNPFLISLVTTLVNVLTTPISFYIIEKYGRRRILLIGGSLMVVCQYIVAIIGTAAPHAQTPGGNPPAVRAEIAFICLNIASFATTWGPAAWVVVGEMFPLPIRSRGVGMSTASNWFWNCIIGVITPYFVSTDEANLGPKVFFIWGSTAALSVTFAYFFVSETKGLSLEQVDQMLVETTPRTSSNWKPHTTWAAEKGKVHEGGEEKVVEDKESTEPAGVELGSIPVVCNIPAVALEGLVGGIVLFLPAAGWKRTWEATADFDPISLGATTRSFGRRRAGRLKPIEADCPENEGIE</sequence>
<feature type="transmembrane region" description="Helical" evidence="9">
    <location>
        <begin position="136"/>
        <end position="159"/>
    </location>
</feature>
<evidence type="ECO:0000256" key="1">
    <source>
        <dbReference type="ARBA" id="ARBA00004141"/>
    </source>
</evidence>
<evidence type="ECO:0000256" key="5">
    <source>
        <dbReference type="ARBA" id="ARBA00022989"/>
    </source>
</evidence>
<dbReference type="PANTHER" id="PTHR48022">
    <property type="entry name" value="PLASTIDIC GLUCOSE TRANSPORTER 4"/>
    <property type="match status" value="1"/>
</dbReference>
<organism evidence="11 12">
    <name type="scientific">Mycena indigotica</name>
    <dbReference type="NCBI Taxonomy" id="2126181"/>
    <lineage>
        <taxon>Eukaryota</taxon>
        <taxon>Fungi</taxon>
        <taxon>Dikarya</taxon>
        <taxon>Basidiomycota</taxon>
        <taxon>Agaricomycotina</taxon>
        <taxon>Agaricomycetes</taxon>
        <taxon>Agaricomycetidae</taxon>
        <taxon>Agaricales</taxon>
        <taxon>Marasmiineae</taxon>
        <taxon>Mycenaceae</taxon>
        <taxon>Mycena</taxon>
    </lineage>
</organism>
<feature type="transmembrane region" description="Helical" evidence="9">
    <location>
        <begin position="171"/>
        <end position="193"/>
    </location>
</feature>
<dbReference type="Gene3D" id="1.20.1250.20">
    <property type="entry name" value="MFS general substrate transporter like domains"/>
    <property type="match status" value="1"/>
</dbReference>
<evidence type="ECO:0000313" key="12">
    <source>
        <dbReference type="Proteomes" id="UP000636479"/>
    </source>
</evidence>
<dbReference type="FunFam" id="1.20.1250.20:FF:000180">
    <property type="entry name" value="MFS monosaccharide transporter"/>
    <property type="match status" value="1"/>
</dbReference>
<dbReference type="Proteomes" id="UP000636479">
    <property type="component" value="Unassembled WGS sequence"/>
</dbReference>
<keyword evidence="6 9" id="KW-0472">Membrane</keyword>
<keyword evidence="12" id="KW-1185">Reference proteome</keyword>
<feature type="transmembrane region" description="Helical" evidence="9">
    <location>
        <begin position="205"/>
        <end position="224"/>
    </location>
</feature>
<dbReference type="CDD" id="cd17356">
    <property type="entry name" value="MFS_HXT"/>
    <property type="match status" value="1"/>
</dbReference>
<dbReference type="PROSITE" id="PS50850">
    <property type="entry name" value="MFS"/>
    <property type="match status" value="1"/>
</dbReference>
<feature type="transmembrane region" description="Helical" evidence="9">
    <location>
        <begin position="85"/>
        <end position="105"/>
    </location>
</feature>
<dbReference type="GO" id="GO:0016020">
    <property type="term" value="C:membrane"/>
    <property type="evidence" value="ECO:0007669"/>
    <property type="project" value="UniProtKB-SubCell"/>
</dbReference>
<accession>A0A8H6SDE4</accession>
<feature type="domain" description="Major facilitator superfamily (MFS) profile" evidence="10">
    <location>
        <begin position="27"/>
        <end position="497"/>
    </location>
</feature>
<dbReference type="InterPro" id="IPR050360">
    <property type="entry name" value="MFS_Sugar_Transporters"/>
</dbReference>
<gene>
    <name evidence="11" type="ORF">MIND_00971400</name>
</gene>
<dbReference type="AlphaFoldDB" id="A0A8H6SDE4"/>
<reference evidence="11" key="1">
    <citation type="submission" date="2020-05" db="EMBL/GenBank/DDBJ databases">
        <title>Mycena genomes resolve the evolution of fungal bioluminescence.</title>
        <authorList>
            <person name="Tsai I.J."/>
        </authorList>
    </citation>
    <scope>NUCLEOTIDE SEQUENCE</scope>
    <source>
        <strain evidence="11">171206Taipei</strain>
    </source>
</reference>
<feature type="transmembrane region" description="Helical" evidence="9">
    <location>
        <begin position="314"/>
        <end position="332"/>
    </location>
</feature>
<dbReference type="PANTHER" id="PTHR48022:SF61">
    <property type="entry name" value="HIGH AFFINITY GLUCOSE TRANSPORTER RGT2"/>
    <property type="match status" value="1"/>
</dbReference>